<dbReference type="KEGG" id="pavi:110745246"/>
<sequence>MQLLNGREFLVSLDPLFFYIPIIDEKDKCLGIDKNLRTAALILRALPDATFALRTIISGYRIYTNEIDDWDGTLRRTYYCSFIGFVGILIAVSLMLPIPQLAIAVFYFKPGGSGHFSQRVTVSVFLIIYYLARVSLIYIFSTDNMYHARKWVRATLNLFFYILASHVSS</sequence>
<dbReference type="AlphaFoldDB" id="A0A6P5RGM4"/>
<reference evidence="4" key="1">
    <citation type="submission" date="2025-08" db="UniProtKB">
        <authorList>
            <consortium name="RefSeq"/>
        </authorList>
    </citation>
    <scope>IDENTIFICATION</scope>
</reference>
<dbReference type="PANTHER" id="PTHR45651:SF68">
    <property type="entry name" value="ION TRANSPORT DOMAIN-CONTAINING PROTEIN"/>
    <property type="match status" value="1"/>
</dbReference>
<dbReference type="GeneID" id="110745246"/>
<evidence type="ECO:0000313" key="3">
    <source>
        <dbReference type="Proteomes" id="UP000515124"/>
    </source>
</evidence>
<keyword evidence="2" id="KW-0812">Transmembrane</keyword>
<evidence type="ECO:0000313" key="4">
    <source>
        <dbReference type="RefSeq" id="XP_021801023.1"/>
    </source>
</evidence>
<keyword evidence="1" id="KW-0406">Ion transport</keyword>
<feature type="transmembrane region" description="Helical" evidence="2">
    <location>
        <begin position="120"/>
        <end position="139"/>
    </location>
</feature>
<keyword evidence="1" id="KW-0407">Ion channel</keyword>
<dbReference type="RefSeq" id="XP_021801023.1">
    <property type="nucleotide sequence ID" value="XM_021945331.1"/>
</dbReference>
<protein>
    <submittedName>
        <fullName evidence="4">Cyclic nucleotide-gated ion channel 1-like</fullName>
    </submittedName>
</protein>
<accession>A0A6P5RGM4</accession>
<evidence type="ECO:0000256" key="2">
    <source>
        <dbReference type="SAM" id="Phobius"/>
    </source>
</evidence>
<dbReference type="GO" id="GO:0034220">
    <property type="term" value="P:monoatomic ion transmembrane transport"/>
    <property type="evidence" value="ECO:0007669"/>
    <property type="project" value="UniProtKB-KW"/>
</dbReference>
<proteinExistence type="predicted"/>
<keyword evidence="3" id="KW-1185">Reference proteome</keyword>
<organism evidence="3 4">
    <name type="scientific">Prunus avium</name>
    <name type="common">Cherry</name>
    <name type="synonym">Cerasus avium</name>
    <dbReference type="NCBI Taxonomy" id="42229"/>
    <lineage>
        <taxon>Eukaryota</taxon>
        <taxon>Viridiplantae</taxon>
        <taxon>Streptophyta</taxon>
        <taxon>Embryophyta</taxon>
        <taxon>Tracheophyta</taxon>
        <taxon>Spermatophyta</taxon>
        <taxon>Magnoliopsida</taxon>
        <taxon>eudicotyledons</taxon>
        <taxon>Gunneridae</taxon>
        <taxon>Pentapetalae</taxon>
        <taxon>rosids</taxon>
        <taxon>fabids</taxon>
        <taxon>Rosales</taxon>
        <taxon>Rosaceae</taxon>
        <taxon>Amygdaloideae</taxon>
        <taxon>Amygdaleae</taxon>
        <taxon>Prunus</taxon>
    </lineage>
</organism>
<keyword evidence="1" id="KW-0813">Transport</keyword>
<name>A0A6P5RGM4_PRUAV</name>
<keyword evidence="2" id="KW-1133">Transmembrane helix</keyword>
<dbReference type="PANTHER" id="PTHR45651">
    <property type="entry name" value="CYCLIC NUCLEOTIDE-GATED ION CHANNEL 15-RELATED-RELATED"/>
    <property type="match status" value="1"/>
</dbReference>
<feature type="transmembrane region" description="Helical" evidence="2">
    <location>
        <begin position="82"/>
        <end position="108"/>
    </location>
</feature>
<evidence type="ECO:0000256" key="1">
    <source>
        <dbReference type="ARBA" id="ARBA00023303"/>
    </source>
</evidence>
<gene>
    <name evidence="4" type="primary">LOC110745246</name>
</gene>
<dbReference type="GO" id="GO:0016020">
    <property type="term" value="C:membrane"/>
    <property type="evidence" value="ECO:0007669"/>
    <property type="project" value="UniProtKB-SubCell"/>
</dbReference>
<dbReference type="Proteomes" id="UP000515124">
    <property type="component" value="Unplaced"/>
</dbReference>
<keyword evidence="2" id="KW-0472">Membrane</keyword>